<evidence type="ECO:0000256" key="1">
    <source>
        <dbReference type="SAM" id="MobiDB-lite"/>
    </source>
</evidence>
<organism evidence="2 3">
    <name type="scientific">Zingiber officinale</name>
    <name type="common">Ginger</name>
    <name type="synonym">Amomum zingiber</name>
    <dbReference type="NCBI Taxonomy" id="94328"/>
    <lineage>
        <taxon>Eukaryota</taxon>
        <taxon>Viridiplantae</taxon>
        <taxon>Streptophyta</taxon>
        <taxon>Embryophyta</taxon>
        <taxon>Tracheophyta</taxon>
        <taxon>Spermatophyta</taxon>
        <taxon>Magnoliopsida</taxon>
        <taxon>Liliopsida</taxon>
        <taxon>Zingiberales</taxon>
        <taxon>Zingiberaceae</taxon>
        <taxon>Zingiber</taxon>
    </lineage>
</organism>
<protein>
    <submittedName>
        <fullName evidence="2">Uncharacterized protein</fullName>
    </submittedName>
</protein>
<dbReference type="InterPro" id="IPR008004">
    <property type="entry name" value="OCTOPUS-like"/>
</dbReference>
<dbReference type="Pfam" id="PF05340">
    <property type="entry name" value="DUF740"/>
    <property type="match status" value="1"/>
</dbReference>
<feature type="compositionally biased region" description="Low complexity" evidence="1">
    <location>
        <begin position="468"/>
        <end position="482"/>
    </location>
</feature>
<reference evidence="2 3" key="1">
    <citation type="submission" date="2020-08" db="EMBL/GenBank/DDBJ databases">
        <title>Plant Genome Project.</title>
        <authorList>
            <person name="Zhang R.-G."/>
        </authorList>
    </citation>
    <scope>NUCLEOTIDE SEQUENCE [LARGE SCALE GENOMIC DNA]</scope>
    <source>
        <tissue evidence="2">Rhizome</tissue>
    </source>
</reference>
<feature type="compositionally biased region" description="Basic and acidic residues" evidence="1">
    <location>
        <begin position="59"/>
        <end position="69"/>
    </location>
</feature>
<feature type="region of interest" description="Disordered" evidence="1">
    <location>
        <begin position="53"/>
        <end position="82"/>
    </location>
</feature>
<feature type="region of interest" description="Disordered" evidence="1">
    <location>
        <begin position="457"/>
        <end position="502"/>
    </location>
</feature>
<dbReference type="PANTHER" id="PTHR35486">
    <property type="entry name" value="EXPRESSED PROTEIN"/>
    <property type="match status" value="1"/>
</dbReference>
<dbReference type="PANTHER" id="PTHR35486:SF1">
    <property type="entry name" value="OS02G0689500 PROTEIN"/>
    <property type="match status" value="1"/>
</dbReference>
<dbReference type="AlphaFoldDB" id="A0A8J5FFW6"/>
<name>A0A8J5FFW6_ZINOF</name>
<comment type="caution">
    <text evidence="2">The sequence shown here is derived from an EMBL/GenBank/DDBJ whole genome shotgun (WGS) entry which is preliminary data.</text>
</comment>
<dbReference type="EMBL" id="JACMSC010000015">
    <property type="protein sequence ID" value="KAG6484648.1"/>
    <property type="molecule type" value="Genomic_DNA"/>
</dbReference>
<accession>A0A8J5FFW6</accession>
<evidence type="ECO:0000313" key="2">
    <source>
        <dbReference type="EMBL" id="KAG6484648.1"/>
    </source>
</evidence>
<feature type="region of interest" description="Disordered" evidence="1">
    <location>
        <begin position="343"/>
        <end position="439"/>
    </location>
</feature>
<feature type="region of interest" description="Disordered" evidence="1">
    <location>
        <begin position="1"/>
        <end position="31"/>
    </location>
</feature>
<evidence type="ECO:0000313" key="3">
    <source>
        <dbReference type="Proteomes" id="UP000734854"/>
    </source>
</evidence>
<proteinExistence type="predicted"/>
<sequence length="513" mass="54784">MIDSTQEGPIAAKGEVATAHESQSKRKWRAPHDAVSRFASLFVSASKLSEDGSFLEDQTGGREKEREMEANSGSGGRRVDGSAKARVVEQISQAVQSTSNLLRLMQESSPSQVQLAKLPKNLLAKVSTIKNTGHVLEQLPRVISSLDAYIESSLHSATQLMPVTQLLSNMQNSQLKHAFPASRQGEEPKEIESLAADSCSHRLRPPAVGAASCGQHRCLQWATPSPTVIAATAASSCGITADSAFPTVDSGSCIVTIPTAFNADPIQHSVSGHLLCFRPSSRGDEMEMKCARHPLEDGVGVCATCLRERLLALPAAMDEGMGCSPSPPPAWLSFSGSASPCVPEATGGKLTPVKPSTTPERKHQRSSSWFSALLRGGRGRSKNSSRPVSSSEDAEAAARVDRGMSPENWLESPLPQPGGLLGRRQDNLSPTSEHHRRHCHGGGLSGFAICFNPLATANPNNNRRSRVSEFSFSEEPSRAAAAPPRPQHRVGPATGPALGHDRSWKLVDIGKFR</sequence>
<dbReference type="Proteomes" id="UP000734854">
    <property type="component" value="Unassembled WGS sequence"/>
</dbReference>
<keyword evidence="3" id="KW-1185">Reference proteome</keyword>
<gene>
    <name evidence="2" type="ORF">ZIOFF_053169</name>
</gene>